<gene>
    <name evidence="2" type="ORF">E2C01_066930</name>
</gene>
<evidence type="ECO:0000256" key="1">
    <source>
        <dbReference type="SAM" id="MobiDB-lite"/>
    </source>
</evidence>
<feature type="compositionally biased region" description="Basic and acidic residues" evidence="1">
    <location>
        <begin position="85"/>
        <end position="96"/>
    </location>
</feature>
<dbReference type="AlphaFoldDB" id="A0A5B7HV83"/>
<evidence type="ECO:0000313" key="2">
    <source>
        <dbReference type="EMBL" id="MPC72618.1"/>
    </source>
</evidence>
<feature type="region of interest" description="Disordered" evidence="1">
    <location>
        <begin position="140"/>
        <end position="159"/>
    </location>
</feature>
<protein>
    <submittedName>
        <fullName evidence="2">Uncharacterized protein</fullName>
    </submittedName>
</protein>
<evidence type="ECO:0000313" key="3">
    <source>
        <dbReference type="Proteomes" id="UP000324222"/>
    </source>
</evidence>
<dbReference type="Proteomes" id="UP000324222">
    <property type="component" value="Unassembled WGS sequence"/>
</dbReference>
<dbReference type="EMBL" id="VSRR010035067">
    <property type="protein sequence ID" value="MPC72618.1"/>
    <property type="molecule type" value="Genomic_DNA"/>
</dbReference>
<sequence>MSSAGDHRAVKLVLHAFWRCLHRRRSASRDRAHISWEIHYPISLFAGNFTLACWITIIQAQEGGERWGDGRERVGRCWGDERGKEAWRQGGREGGSHHLRTQGQERQSDKRDWTIKTITELAASPLPHSDRSSIIASLPPSIPYLPPTVSGDESAPSLL</sequence>
<reference evidence="2 3" key="1">
    <citation type="submission" date="2019-05" db="EMBL/GenBank/DDBJ databases">
        <title>Another draft genome of Portunus trituberculatus and its Hox gene families provides insights of decapod evolution.</title>
        <authorList>
            <person name="Jeong J.-H."/>
            <person name="Song I."/>
            <person name="Kim S."/>
            <person name="Choi T."/>
            <person name="Kim D."/>
            <person name="Ryu S."/>
            <person name="Kim W."/>
        </authorList>
    </citation>
    <scope>NUCLEOTIDE SEQUENCE [LARGE SCALE GENOMIC DNA]</scope>
    <source>
        <tissue evidence="2">Muscle</tissue>
    </source>
</reference>
<comment type="caution">
    <text evidence="2">The sequence shown here is derived from an EMBL/GenBank/DDBJ whole genome shotgun (WGS) entry which is preliminary data.</text>
</comment>
<feature type="region of interest" description="Disordered" evidence="1">
    <location>
        <begin position="85"/>
        <end position="112"/>
    </location>
</feature>
<accession>A0A5B7HV83</accession>
<organism evidence="2 3">
    <name type="scientific">Portunus trituberculatus</name>
    <name type="common">Swimming crab</name>
    <name type="synonym">Neptunus trituberculatus</name>
    <dbReference type="NCBI Taxonomy" id="210409"/>
    <lineage>
        <taxon>Eukaryota</taxon>
        <taxon>Metazoa</taxon>
        <taxon>Ecdysozoa</taxon>
        <taxon>Arthropoda</taxon>
        <taxon>Crustacea</taxon>
        <taxon>Multicrustacea</taxon>
        <taxon>Malacostraca</taxon>
        <taxon>Eumalacostraca</taxon>
        <taxon>Eucarida</taxon>
        <taxon>Decapoda</taxon>
        <taxon>Pleocyemata</taxon>
        <taxon>Brachyura</taxon>
        <taxon>Eubrachyura</taxon>
        <taxon>Portunoidea</taxon>
        <taxon>Portunidae</taxon>
        <taxon>Portuninae</taxon>
        <taxon>Portunus</taxon>
    </lineage>
</organism>
<name>A0A5B7HV83_PORTR</name>
<keyword evidence="3" id="KW-1185">Reference proteome</keyword>
<proteinExistence type="predicted"/>